<gene>
    <name evidence="2" type="ORF">QE152_g29326</name>
</gene>
<evidence type="ECO:0000256" key="1">
    <source>
        <dbReference type="SAM" id="MobiDB-lite"/>
    </source>
</evidence>
<accession>A0AAW1JIF5</accession>
<protein>
    <submittedName>
        <fullName evidence="2">Uncharacterized protein</fullName>
    </submittedName>
</protein>
<sequence length="185" mass="20703">MTRRNPGVRARKTIPKKGGNRQEKKRFLRLPISDIKAVEDPNKIRCVRTPSYVHQIGFYPILFILYISGDIHATLTTDKENSLLYYFSCGGTSLKSRLSTAVISTHISIACNIITTILEQNTTHDRPIGKIIIMIIPPGEYTIIPTDRSAIYTYAVATVCLPPGCATKSFMNIQPKASTKLFLFI</sequence>
<proteinExistence type="predicted"/>
<reference evidence="2 3" key="1">
    <citation type="journal article" date="2024" name="BMC Genomics">
        <title>De novo assembly and annotation of Popillia japonica's genome with initial clues to its potential as an invasive pest.</title>
        <authorList>
            <person name="Cucini C."/>
            <person name="Boschi S."/>
            <person name="Funari R."/>
            <person name="Cardaioli E."/>
            <person name="Iannotti N."/>
            <person name="Marturano G."/>
            <person name="Paoli F."/>
            <person name="Bruttini M."/>
            <person name="Carapelli A."/>
            <person name="Frati F."/>
            <person name="Nardi F."/>
        </authorList>
    </citation>
    <scope>NUCLEOTIDE SEQUENCE [LARGE SCALE GENOMIC DNA]</scope>
    <source>
        <strain evidence="2">DMR45628</strain>
    </source>
</reference>
<dbReference type="Proteomes" id="UP001458880">
    <property type="component" value="Unassembled WGS sequence"/>
</dbReference>
<dbReference type="EMBL" id="JASPKY010000369">
    <property type="protein sequence ID" value="KAK9703451.1"/>
    <property type="molecule type" value="Genomic_DNA"/>
</dbReference>
<comment type="caution">
    <text evidence="2">The sequence shown here is derived from an EMBL/GenBank/DDBJ whole genome shotgun (WGS) entry which is preliminary data.</text>
</comment>
<feature type="region of interest" description="Disordered" evidence="1">
    <location>
        <begin position="1"/>
        <end position="22"/>
    </location>
</feature>
<keyword evidence="3" id="KW-1185">Reference proteome</keyword>
<feature type="compositionally biased region" description="Basic residues" evidence="1">
    <location>
        <begin position="9"/>
        <end position="22"/>
    </location>
</feature>
<evidence type="ECO:0000313" key="3">
    <source>
        <dbReference type="Proteomes" id="UP001458880"/>
    </source>
</evidence>
<organism evidence="2 3">
    <name type="scientific">Popillia japonica</name>
    <name type="common">Japanese beetle</name>
    <dbReference type="NCBI Taxonomy" id="7064"/>
    <lineage>
        <taxon>Eukaryota</taxon>
        <taxon>Metazoa</taxon>
        <taxon>Ecdysozoa</taxon>
        <taxon>Arthropoda</taxon>
        <taxon>Hexapoda</taxon>
        <taxon>Insecta</taxon>
        <taxon>Pterygota</taxon>
        <taxon>Neoptera</taxon>
        <taxon>Endopterygota</taxon>
        <taxon>Coleoptera</taxon>
        <taxon>Polyphaga</taxon>
        <taxon>Scarabaeiformia</taxon>
        <taxon>Scarabaeidae</taxon>
        <taxon>Rutelinae</taxon>
        <taxon>Popillia</taxon>
    </lineage>
</organism>
<dbReference type="AlphaFoldDB" id="A0AAW1JIF5"/>
<evidence type="ECO:0000313" key="2">
    <source>
        <dbReference type="EMBL" id="KAK9703451.1"/>
    </source>
</evidence>
<name>A0AAW1JIF5_POPJA</name>